<reference evidence="1" key="2">
    <citation type="journal article" date="2021" name="PeerJ">
        <title>Extensive microbial diversity within the chicken gut microbiome revealed by metagenomics and culture.</title>
        <authorList>
            <person name="Gilroy R."/>
            <person name="Ravi A."/>
            <person name="Getino M."/>
            <person name="Pursley I."/>
            <person name="Horton D.L."/>
            <person name="Alikhan N.F."/>
            <person name="Baker D."/>
            <person name="Gharbi K."/>
            <person name="Hall N."/>
            <person name="Watson M."/>
            <person name="Adriaenssens E.M."/>
            <person name="Foster-Nyarko E."/>
            <person name="Jarju S."/>
            <person name="Secka A."/>
            <person name="Antonio M."/>
            <person name="Oren A."/>
            <person name="Chaudhuri R.R."/>
            <person name="La Ragione R."/>
            <person name="Hildebrand F."/>
            <person name="Pallen M.J."/>
        </authorList>
    </citation>
    <scope>NUCLEOTIDE SEQUENCE</scope>
    <source>
        <strain evidence="1">6919</strain>
    </source>
</reference>
<feature type="non-terminal residue" evidence="1">
    <location>
        <position position="120"/>
    </location>
</feature>
<proteinExistence type="predicted"/>
<dbReference type="SUPFAM" id="SSF52058">
    <property type="entry name" value="L domain-like"/>
    <property type="match status" value="1"/>
</dbReference>
<evidence type="ECO:0000313" key="2">
    <source>
        <dbReference type="Proteomes" id="UP000823598"/>
    </source>
</evidence>
<accession>A0A9D9IQ29</accession>
<dbReference type="Gene3D" id="3.80.10.10">
    <property type="entry name" value="Ribonuclease Inhibitor"/>
    <property type="match status" value="1"/>
</dbReference>
<dbReference type="InterPro" id="IPR026906">
    <property type="entry name" value="LRR_5"/>
</dbReference>
<organism evidence="1 2">
    <name type="scientific">Candidatus Limisoma faecipullorum</name>
    <dbReference type="NCBI Taxonomy" id="2840854"/>
    <lineage>
        <taxon>Bacteria</taxon>
        <taxon>Pseudomonadati</taxon>
        <taxon>Bacteroidota</taxon>
        <taxon>Bacteroidia</taxon>
        <taxon>Bacteroidales</taxon>
        <taxon>Candidatus Limisoma</taxon>
    </lineage>
</organism>
<gene>
    <name evidence="1" type="ORF">IAB88_04335</name>
</gene>
<dbReference type="Proteomes" id="UP000823598">
    <property type="component" value="Unassembled WGS sequence"/>
</dbReference>
<evidence type="ECO:0000313" key="1">
    <source>
        <dbReference type="EMBL" id="MBO8476200.1"/>
    </source>
</evidence>
<dbReference type="AlphaFoldDB" id="A0A9D9IQ29"/>
<dbReference type="Pfam" id="PF13306">
    <property type="entry name" value="LRR_5"/>
    <property type="match status" value="1"/>
</dbReference>
<dbReference type="EMBL" id="JADIMC010000050">
    <property type="protein sequence ID" value="MBO8476200.1"/>
    <property type="molecule type" value="Genomic_DNA"/>
</dbReference>
<protein>
    <submittedName>
        <fullName evidence="1">Leucine-rich repeat protein</fullName>
    </submittedName>
</protein>
<sequence length="120" mass="13269">MAFAYCGGLEEVDLPTNIDSIEEGLFADCGSLTPITIPKKVDRMGTGTFHNCYDLMEINVENAVPPVLEYSNGLYPQYAGCLDYVNKDDCVLNVPVGSLEAYKSADGWKRFKNIQEKDFG</sequence>
<name>A0A9D9IQ29_9BACT</name>
<dbReference type="InterPro" id="IPR032675">
    <property type="entry name" value="LRR_dom_sf"/>
</dbReference>
<comment type="caution">
    <text evidence="1">The sequence shown here is derived from an EMBL/GenBank/DDBJ whole genome shotgun (WGS) entry which is preliminary data.</text>
</comment>
<reference evidence="1" key="1">
    <citation type="submission" date="2020-10" db="EMBL/GenBank/DDBJ databases">
        <authorList>
            <person name="Gilroy R."/>
        </authorList>
    </citation>
    <scope>NUCLEOTIDE SEQUENCE</scope>
    <source>
        <strain evidence="1">6919</strain>
    </source>
</reference>